<dbReference type="PANTHER" id="PTHR41774">
    <property type="match status" value="1"/>
</dbReference>
<dbReference type="AlphaFoldDB" id="A0A1Y5F435"/>
<organism evidence="1 2">
    <name type="scientific">Halobacteriovorax marinus</name>
    <dbReference type="NCBI Taxonomy" id="97084"/>
    <lineage>
        <taxon>Bacteria</taxon>
        <taxon>Pseudomonadati</taxon>
        <taxon>Bdellovibrionota</taxon>
        <taxon>Bacteriovoracia</taxon>
        <taxon>Bacteriovoracales</taxon>
        <taxon>Halobacteriovoraceae</taxon>
        <taxon>Halobacteriovorax</taxon>
    </lineage>
</organism>
<dbReference type="PANTHER" id="PTHR41774:SF1">
    <property type="entry name" value="NGG1P INTERACTING FACTOR NIF3"/>
    <property type="match status" value="1"/>
</dbReference>
<dbReference type="SUPFAM" id="SSF102705">
    <property type="entry name" value="NIF3 (NGG1p interacting factor 3)-like"/>
    <property type="match status" value="1"/>
</dbReference>
<proteinExistence type="predicted"/>
<reference evidence="2" key="1">
    <citation type="journal article" date="2017" name="Proc. Natl. Acad. Sci. U.S.A.">
        <title>Simulation of Deepwater Horizon oil plume reveals substrate specialization within a complex community of hydrocarbon-degraders.</title>
        <authorList>
            <person name="Hu P."/>
            <person name="Dubinsky E.A."/>
            <person name="Probst A.J."/>
            <person name="Wang J."/>
            <person name="Sieber C.M.K."/>
            <person name="Tom L.M."/>
            <person name="Gardinali P."/>
            <person name="Banfield J.F."/>
            <person name="Atlas R.M."/>
            <person name="Andersen G.L."/>
        </authorList>
    </citation>
    <scope>NUCLEOTIDE SEQUENCE [LARGE SCALE GENOMIC DNA]</scope>
</reference>
<dbReference type="Proteomes" id="UP000196531">
    <property type="component" value="Unassembled WGS sequence"/>
</dbReference>
<evidence type="ECO:0000313" key="2">
    <source>
        <dbReference type="Proteomes" id="UP000196531"/>
    </source>
</evidence>
<name>A0A1Y5F435_9BACT</name>
<dbReference type="EMBL" id="MAAO01000010">
    <property type="protein sequence ID" value="OUR94831.1"/>
    <property type="molecule type" value="Genomic_DNA"/>
</dbReference>
<protein>
    <submittedName>
        <fullName evidence="1">NGG1p interacting factor NIF3</fullName>
    </submittedName>
</protein>
<gene>
    <name evidence="1" type="ORF">A9Q84_17125</name>
</gene>
<evidence type="ECO:0000313" key="1">
    <source>
        <dbReference type="EMBL" id="OUR94831.1"/>
    </source>
</evidence>
<sequence>MKKIVFFVPKSHGDNVRNAMFAAGAGKIGNYECCSFETLGVGQFKPIEGSSAFVGEVGKLETVSELKIEMVCEKKIIQQVIDAMKDAHPYETVAYEVYSIEQY</sequence>
<dbReference type="FunFam" id="3.30.70.120:FF:000006">
    <property type="entry name" value="GTP cyclohydrolase 1 type 2 homolog"/>
    <property type="match status" value="1"/>
</dbReference>
<dbReference type="InterPro" id="IPR036069">
    <property type="entry name" value="DUF34/NIF3_sf"/>
</dbReference>
<accession>A0A1Y5F435</accession>
<comment type="caution">
    <text evidence="1">The sequence shown here is derived from an EMBL/GenBank/DDBJ whole genome shotgun (WGS) entry which is preliminary data.</text>
</comment>
<dbReference type="InterPro" id="IPR015867">
    <property type="entry name" value="N-reg_PII/ATP_PRibTrfase_C"/>
</dbReference>
<dbReference type="Gene3D" id="3.30.70.120">
    <property type="match status" value="1"/>
</dbReference>